<comment type="caution">
    <text evidence="1">The sequence shown here is derived from an EMBL/GenBank/DDBJ whole genome shotgun (WGS) entry which is preliminary data.</text>
</comment>
<evidence type="ECO:0000313" key="1">
    <source>
        <dbReference type="EMBL" id="KAH7308011.1"/>
    </source>
</evidence>
<sequence>MAADNVPDICLDIAVDHRIKRLCQPVYLPPTSNSTHVSLIENRGRSLNLGRNEIQVTAQLAGPATKGGIAVMLQQPRDNHPFNKGLDAVIEDCKSLAALDEVFKFVSCQTLDIRENVTLVDLLPYTSKQAGYADLRSSFDSATDIICAKSPTVLLCAGKIWLERTSKFDDRKGEAYKLESIGVGNRFGDLSKWPVNIMIRRRDRGFTQFERVNGFHPSLAVNHKPHVSLLRQLQILTVAEACSMLENDWYEETWMSHIRARCKNLGEQGSPSSPGRGSDRQRSPSFFSDYAELYIEELDRLTTAVQSLTSRSINKSASSTYDALLKSEISEKCNNSSLILRQMRRLEISGWPESVAWKNEAALDDTVEKTVEVSRNVSSLAKAIGSETSSIIRRGMKHLAASVARSGGGYDMGLDEAADALLDLAVAVEKHLGQLLEDKGEETAIPDLELSSLMSQMTIAQEASPRRSRLSKIFG</sequence>
<evidence type="ECO:0000313" key="2">
    <source>
        <dbReference type="Proteomes" id="UP000813444"/>
    </source>
</evidence>
<dbReference type="AlphaFoldDB" id="A0A8K0SLA5"/>
<protein>
    <submittedName>
        <fullName evidence="1">Uncharacterized protein</fullName>
    </submittedName>
</protein>
<name>A0A8K0SLA5_9HYPO</name>
<dbReference type="EMBL" id="JAGPNK010000016">
    <property type="protein sequence ID" value="KAH7308011.1"/>
    <property type="molecule type" value="Genomic_DNA"/>
</dbReference>
<dbReference type="OrthoDB" id="4656735at2759"/>
<organism evidence="1 2">
    <name type="scientific">Stachybotrys elegans</name>
    <dbReference type="NCBI Taxonomy" id="80388"/>
    <lineage>
        <taxon>Eukaryota</taxon>
        <taxon>Fungi</taxon>
        <taxon>Dikarya</taxon>
        <taxon>Ascomycota</taxon>
        <taxon>Pezizomycotina</taxon>
        <taxon>Sordariomycetes</taxon>
        <taxon>Hypocreomycetidae</taxon>
        <taxon>Hypocreales</taxon>
        <taxon>Stachybotryaceae</taxon>
        <taxon>Stachybotrys</taxon>
    </lineage>
</organism>
<dbReference type="Proteomes" id="UP000813444">
    <property type="component" value="Unassembled WGS sequence"/>
</dbReference>
<proteinExistence type="predicted"/>
<keyword evidence="2" id="KW-1185">Reference proteome</keyword>
<accession>A0A8K0SLA5</accession>
<gene>
    <name evidence="1" type="ORF">B0I35DRAFT_413378</name>
</gene>
<reference evidence="1" key="1">
    <citation type="journal article" date="2021" name="Nat. Commun.">
        <title>Genetic determinants of endophytism in the Arabidopsis root mycobiome.</title>
        <authorList>
            <person name="Mesny F."/>
            <person name="Miyauchi S."/>
            <person name="Thiergart T."/>
            <person name="Pickel B."/>
            <person name="Atanasova L."/>
            <person name="Karlsson M."/>
            <person name="Huettel B."/>
            <person name="Barry K.W."/>
            <person name="Haridas S."/>
            <person name="Chen C."/>
            <person name="Bauer D."/>
            <person name="Andreopoulos W."/>
            <person name="Pangilinan J."/>
            <person name="LaButti K."/>
            <person name="Riley R."/>
            <person name="Lipzen A."/>
            <person name="Clum A."/>
            <person name="Drula E."/>
            <person name="Henrissat B."/>
            <person name="Kohler A."/>
            <person name="Grigoriev I.V."/>
            <person name="Martin F.M."/>
            <person name="Hacquard S."/>
        </authorList>
    </citation>
    <scope>NUCLEOTIDE SEQUENCE</scope>
    <source>
        <strain evidence="1">MPI-CAGE-CH-0235</strain>
    </source>
</reference>